<dbReference type="Pfam" id="PF12802">
    <property type="entry name" value="MarR_2"/>
    <property type="match status" value="1"/>
</dbReference>
<dbReference type="RefSeq" id="WP_269441733.1">
    <property type="nucleotide sequence ID" value="NZ_CP097463.1"/>
</dbReference>
<dbReference type="PANTHER" id="PTHR33164:SF99">
    <property type="entry name" value="MARR FAMILY REGULATORY PROTEIN"/>
    <property type="match status" value="1"/>
</dbReference>
<accession>A0ABY7JU60</accession>
<evidence type="ECO:0000313" key="3">
    <source>
        <dbReference type="Proteomes" id="UP001164693"/>
    </source>
</evidence>
<dbReference type="Gene3D" id="1.10.10.10">
    <property type="entry name" value="Winged helix-like DNA-binding domain superfamily/Winged helix DNA-binding domain"/>
    <property type="match status" value="1"/>
</dbReference>
<reference evidence="2" key="1">
    <citation type="submission" date="2022-05" db="EMBL/GenBank/DDBJ databases">
        <title>Jatrophihabitans sp. SB3-54 whole genome sequence.</title>
        <authorList>
            <person name="Suh M.K."/>
            <person name="Eom M.K."/>
            <person name="Kim J.S."/>
            <person name="Kim H.S."/>
            <person name="Do H.E."/>
            <person name="Shin Y.K."/>
            <person name="Lee J.-S."/>
        </authorList>
    </citation>
    <scope>NUCLEOTIDE SEQUENCE</scope>
    <source>
        <strain evidence="2">SB3-54</strain>
    </source>
</reference>
<evidence type="ECO:0000313" key="2">
    <source>
        <dbReference type="EMBL" id="WAX55230.1"/>
    </source>
</evidence>
<feature type="domain" description="HTH marR-type" evidence="1">
    <location>
        <begin position="5"/>
        <end position="139"/>
    </location>
</feature>
<dbReference type="PROSITE" id="PS50995">
    <property type="entry name" value="HTH_MARR_2"/>
    <property type="match status" value="1"/>
</dbReference>
<organism evidence="2 3">
    <name type="scientific">Jatrophihabitans cynanchi</name>
    <dbReference type="NCBI Taxonomy" id="2944128"/>
    <lineage>
        <taxon>Bacteria</taxon>
        <taxon>Bacillati</taxon>
        <taxon>Actinomycetota</taxon>
        <taxon>Actinomycetes</taxon>
        <taxon>Jatrophihabitantales</taxon>
        <taxon>Jatrophihabitantaceae</taxon>
        <taxon>Jatrophihabitans</taxon>
    </lineage>
</organism>
<dbReference type="EMBL" id="CP097463">
    <property type="protein sequence ID" value="WAX55230.1"/>
    <property type="molecule type" value="Genomic_DNA"/>
</dbReference>
<name>A0ABY7JU60_9ACTN</name>
<gene>
    <name evidence="2" type="ORF">M6B22_11750</name>
</gene>
<protein>
    <submittedName>
        <fullName evidence="2">MarR family transcriptional regulator</fullName>
    </submittedName>
</protein>
<dbReference type="InterPro" id="IPR039422">
    <property type="entry name" value="MarR/SlyA-like"/>
</dbReference>
<dbReference type="Proteomes" id="UP001164693">
    <property type="component" value="Chromosome"/>
</dbReference>
<evidence type="ECO:0000259" key="1">
    <source>
        <dbReference type="PROSITE" id="PS50995"/>
    </source>
</evidence>
<dbReference type="InterPro" id="IPR036388">
    <property type="entry name" value="WH-like_DNA-bd_sf"/>
</dbReference>
<sequence>MDAEAEELAMRVLSIATQVVDRIQEALARRGYVDVRPAHGFAFVRISAGNATTLDVAEHLGVTKQAASQLVEQLVARGYVERTVDPDDARRRPLRLTPRGRACTRAAQAGAAEAVKPWADQLSPDGLRRLLGALRRIDTGGPLRPAW</sequence>
<dbReference type="InterPro" id="IPR036390">
    <property type="entry name" value="WH_DNA-bd_sf"/>
</dbReference>
<proteinExistence type="predicted"/>
<keyword evidence="3" id="KW-1185">Reference proteome</keyword>
<dbReference type="SUPFAM" id="SSF46785">
    <property type="entry name" value="Winged helix' DNA-binding domain"/>
    <property type="match status" value="1"/>
</dbReference>
<dbReference type="PANTHER" id="PTHR33164">
    <property type="entry name" value="TRANSCRIPTIONAL REGULATOR, MARR FAMILY"/>
    <property type="match status" value="1"/>
</dbReference>
<dbReference type="InterPro" id="IPR000835">
    <property type="entry name" value="HTH_MarR-typ"/>
</dbReference>
<dbReference type="SMART" id="SM00347">
    <property type="entry name" value="HTH_MARR"/>
    <property type="match status" value="1"/>
</dbReference>